<dbReference type="AlphaFoldDB" id="A0A9X2XUG7"/>
<evidence type="ECO:0000256" key="1">
    <source>
        <dbReference type="SAM" id="Coils"/>
    </source>
</evidence>
<comment type="caution">
    <text evidence="2">The sequence shown here is derived from an EMBL/GenBank/DDBJ whole genome shotgun (WGS) entry which is preliminary data.</text>
</comment>
<reference evidence="2" key="2">
    <citation type="submission" date="2023-04" db="EMBL/GenBank/DDBJ databases">
        <title>Paracnuella aquatica gen. nov., sp. nov., a member of the family Chitinophagaceae isolated from a hot spring.</title>
        <authorList>
            <person name="Wang C."/>
        </authorList>
    </citation>
    <scope>NUCLEOTIDE SEQUENCE</scope>
    <source>
        <strain evidence="2">LB-8</strain>
    </source>
</reference>
<sequence>MKSVIITLFLFSLLTCSCDIRKREQILTQKENELNQKEQELFLKENALQLKEEELLRRSQSLDSLHINVPTDTVFINPEFVGLWTVQMHCIETSCPGSAVGDVKTEQWDISYQNNATIAKVIDDAKVVRIYSGTSTSNSIEMTFQQSNTETNKVTNMIVRLEQTAKKRLEGRREITRGPENCKIIYAVEMEKQ</sequence>
<dbReference type="PROSITE" id="PS51257">
    <property type="entry name" value="PROKAR_LIPOPROTEIN"/>
    <property type="match status" value="1"/>
</dbReference>
<feature type="coiled-coil region" evidence="1">
    <location>
        <begin position="20"/>
        <end position="54"/>
    </location>
</feature>
<dbReference type="Proteomes" id="UP001155483">
    <property type="component" value="Unassembled WGS sequence"/>
</dbReference>
<organism evidence="2 3">
    <name type="scientific">Paraflavisolibacter caeni</name>
    <dbReference type="NCBI Taxonomy" id="2982496"/>
    <lineage>
        <taxon>Bacteria</taxon>
        <taxon>Pseudomonadati</taxon>
        <taxon>Bacteroidota</taxon>
        <taxon>Chitinophagia</taxon>
        <taxon>Chitinophagales</taxon>
        <taxon>Chitinophagaceae</taxon>
        <taxon>Paraflavisolibacter</taxon>
    </lineage>
</organism>
<name>A0A9X2XUG7_9BACT</name>
<keyword evidence="1" id="KW-0175">Coiled coil</keyword>
<proteinExistence type="predicted"/>
<keyword evidence="3" id="KW-1185">Reference proteome</keyword>
<dbReference type="EMBL" id="JAOTIF010000004">
    <property type="protein sequence ID" value="MCU7549105.1"/>
    <property type="molecule type" value="Genomic_DNA"/>
</dbReference>
<evidence type="ECO:0000313" key="3">
    <source>
        <dbReference type="Proteomes" id="UP001155483"/>
    </source>
</evidence>
<evidence type="ECO:0000313" key="2">
    <source>
        <dbReference type="EMBL" id="MCU7549105.1"/>
    </source>
</evidence>
<reference evidence="2" key="1">
    <citation type="submission" date="2022-09" db="EMBL/GenBank/DDBJ databases">
        <authorList>
            <person name="Yuan C."/>
            <person name="Ke Z."/>
        </authorList>
    </citation>
    <scope>NUCLEOTIDE SEQUENCE</scope>
    <source>
        <strain evidence="2">LB-8</strain>
    </source>
</reference>
<protein>
    <submittedName>
        <fullName evidence="2">Uncharacterized protein</fullName>
    </submittedName>
</protein>
<dbReference type="RefSeq" id="WP_279296546.1">
    <property type="nucleotide sequence ID" value="NZ_JAOTIF010000004.1"/>
</dbReference>
<gene>
    <name evidence="2" type="ORF">OCK74_08260</name>
</gene>
<accession>A0A9X2XUG7</accession>